<evidence type="ECO:0000313" key="2">
    <source>
        <dbReference type="Proteomes" id="UP000002534"/>
    </source>
</evidence>
<dbReference type="Gene3D" id="2.60.40.2610">
    <property type="entry name" value="Outer membrane usher protein FimD, plug domain"/>
    <property type="match status" value="1"/>
</dbReference>
<name>Q3A2V9_SYNC1</name>
<dbReference type="eggNOG" id="COG3188">
    <property type="taxonomic scope" value="Bacteria"/>
</dbReference>
<dbReference type="RefSeq" id="WP_011341809.1">
    <property type="nucleotide sequence ID" value="NC_007498.2"/>
</dbReference>
<dbReference type="Gene3D" id="2.60.40.3110">
    <property type="match status" value="1"/>
</dbReference>
<dbReference type="Proteomes" id="UP000002534">
    <property type="component" value="Chromosome"/>
</dbReference>
<reference evidence="1 2" key="2">
    <citation type="journal article" date="2012" name="BMC Genomics">
        <title>The genome of Pelobacter carbinolicus reveals surprising metabolic capabilities and physiological features.</title>
        <authorList>
            <person name="Aklujkar M."/>
            <person name="Haveman S.A."/>
            <person name="Didonato R.Jr."/>
            <person name="Chertkov O."/>
            <person name="Han C.S."/>
            <person name="Land M.L."/>
            <person name="Brown P."/>
            <person name="Lovley D.R."/>
        </authorList>
    </citation>
    <scope>NUCLEOTIDE SEQUENCE [LARGE SCALE GENOMIC DNA]</scope>
    <source>
        <strain evidence="2">DSM 2380 / NBRC 103641 / GraBd1</strain>
    </source>
</reference>
<sequence length="834" mass="92930">MWTRRNVSHKLRFFFRIVGLPGFSIPMCCMVVVLLVAAQCAWVDAAAASAEQLIVRIVLNQEQKGDFFVAKMENGDFLVAIEDLEDIGVRLPRDLMAKAVEGSQLALRSIPGLTYRFDEATLSLELTAEPALLGRKIIDFKTKRKEKVYYPHDTSLFLNYGADYRAADGFTFSSFNLTSEVGLRTGKALILSDAVFIRDQNQDKFIRLQTRYTHDDRSTLRRFIVGDFFASSGELGSSVNVGGLSLRKVYRMDPYYVYYPTLHFSGQTALPSEAKIYLNDMLIKTEKLSPGEFELRNLTPYGAAGKVDVVLRDAFGREQRLNYPFYYADTALLKEGFHEYSYNLGFTREDYGSRGNRYGKLVFSAFHRYGVSESLTVGVHGEGKSDFFNLGPELTFTMARAGICSLSLSGSVDKHSGNGGAGIASYAYQGLHFGFNLSLAGYTRDYRNVADTQTDDKTRYSASCGVSYGNRLLGTLSLDFAAIRQYAGDDRDQGSVSYTRSITSQVSVSTTYRKVREDGDDADEFLIALNFTPKRGLFVSSRYEQTQDSKDAILSVQKNPPVGEGLSYRARVKRSEADSGTTWQVNPHLQYNGRYGIYEGGYEERITEDQRESQYQLSVAGALVYVGGTFGATRPVYDSFGLVHVGDVEGVRIRLNSEEVGETDASGNLFVPNLGSYTQNQIGIEARDIPMDYYLSRVEKLVSPPLRSGSCIPFVVKRMQPIFGQLAIRVNGELRPVEFLEVTCTVKDRTFVFPTGSGGEFDIDLTQSEALKGILASEETGCSFASESENSFLEPGTYQAAIRYEGRRRAFCLTIPDTDDPFIDLGQVIIEEMH</sequence>
<dbReference type="GO" id="GO:0009297">
    <property type="term" value="P:pilus assembly"/>
    <property type="evidence" value="ECO:0007669"/>
    <property type="project" value="InterPro"/>
</dbReference>
<proteinExistence type="predicted"/>
<gene>
    <name evidence="1" type="primary">csuD</name>
    <name evidence="1" type="ordered locus">Pcar_2057</name>
</gene>
<accession>Q3A2V9</accession>
<dbReference type="InterPro" id="IPR042186">
    <property type="entry name" value="FimD_plug_dom"/>
</dbReference>
<dbReference type="Pfam" id="PF00577">
    <property type="entry name" value="Usher"/>
    <property type="match status" value="1"/>
</dbReference>
<dbReference type="PANTHER" id="PTHR30451:SF5">
    <property type="entry name" value="SLR0019 PROTEIN"/>
    <property type="match status" value="1"/>
</dbReference>
<dbReference type="KEGG" id="pca:Pcar_2057"/>
<dbReference type="PANTHER" id="PTHR30451">
    <property type="entry name" value="OUTER MEMBRANE USHER PROTEIN"/>
    <property type="match status" value="1"/>
</dbReference>
<organism evidence="1 2">
    <name type="scientific">Syntrophotalea carbinolica (strain DSM 2380 / NBRC 103641 / GraBd1)</name>
    <name type="common">Pelobacter carbinolicus</name>
    <dbReference type="NCBI Taxonomy" id="338963"/>
    <lineage>
        <taxon>Bacteria</taxon>
        <taxon>Pseudomonadati</taxon>
        <taxon>Thermodesulfobacteriota</taxon>
        <taxon>Desulfuromonadia</taxon>
        <taxon>Desulfuromonadales</taxon>
        <taxon>Syntrophotaleaceae</taxon>
        <taxon>Syntrophotalea</taxon>
    </lineage>
</organism>
<dbReference type="AlphaFoldDB" id="Q3A2V9"/>
<dbReference type="STRING" id="338963.Pcar_2057"/>
<dbReference type="InterPro" id="IPR000015">
    <property type="entry name" value="Fimb_usher"/>
</dbReference>
<dbReference type="HOGENOM" id="CLU_009120_6_0_7"/>
<dbReference type="EMBL" id="CP000142">
    <property type="protein sequence ID" value="ABA89298.1"/>
    <property type="molecule type" value="Genomic_DNA"/>
</dbReference>
<keyword evidence="2" id="KW-1185">Reference proteome</keyword>
<protein>
    <submittedName>
        <fullName evidence="1">Sigma-fimbria biogenesis outer membrane usher protein</fullName>
    </submittedName>
</protein>
<dbReference type="GO" id="GO:0015473">
    <property type="term" value="F:fimbrial usher porin activity"/>
    <property type="evidence" value="ECO:0007669"/>
    <property type="project" value="InterPro"/>
</dbReference>
<dbReference type="GO" id="GO:0009279">
    <property type="term" value="C:cell outer membrane"/>
    <property type="evidence" value="ECO:0007669"/>
    <property type="project" value="TreeGrafter"/>
</dbReference>
<dbReference type="OrthoDB" id="5404948at2"/>
<reference evidence="2" key="1">
    <citation type="submission" date="2005-10" db="EMBL/GenBank/DDBJ databases">
        <title>Complete sequence of Pelobacter carbinolicus DSM 2380.</title>
        <authorList>
            <person name="Copeland A."/>
            <person name="Lucas S."/>
            <person name="Lapidus A."/>
            <person name="Barry K."/>
            <person name="Detter J.C."/>
            <person name="Glavina T."/>
            <person name="Hammon N."/>
            <person name="Israni S."/>
            <person name="Pitluck S."/>
            <person name="Chertkov O."/>
            <person name="Schmutz J."/>
            <person name="Larimer F."/>
            <person name="Land M."/>
            <person name="Kyrpides N."/>
            <person name="Ivanova N."/>
            <person name="Richardson P."/>
        </authorList>
    </citation>
    <scope>NUCLEOTIDE SEQUENCE [LARGE SCALE GENOMIC DNA]</scope>
    <source>
        <strain evidence="2">DSM 2380 / NBRC 103641 / GraBd1</strain>
    </source>
</reference>
<evidence type="ECO:0000313" key="1">
    <source>
        <dbReference type="EMBL" id="ABA89298.1"/>
    </source>
</evidence>